<dbReference type="Proteomes" id="UP000185479">
    <property type="component" value="Chromosome"/>
</dbReference>
<organism evidence="2 4">
    <name type="scientific">Corynebacterium flavescens</name>
    <dbReference type="NCBI Taxonomy" id="28028"/>
    <lineage>
        <taxon>Bacteria</taxon>
        <taxon>Bacillati</taxon>
        <taxon>Actinomycetota</taxon>
        <taxon>Actinomycetes</taxon>
        <taxon>Mycobacteriales</taxon>
        <taxon>Corynebacteriaceae</taxon>
        <taxon>Corynebacterium</taxon>
    </lineage>
</organism>
<evidence type="ECO:0008006" key="6">
    <source>
        <dbReference type="Google" id="ProtNLM"/>
    </source>
</evidence>
<evidence type="ECO:0000313" key="5">
    <source>
        <dbReference type="Proteomes" id="UP000315353"/>
    </source>
</evidence>
<evidence type="ECO:0000313" key="2">
    <source>
        <dbReference type="EMBL" id="APT87256.1"/>
    </source>
</evidence>
<dbReference type="GeneID" id="82880776"/>
<dbReference type="EMBL" id="CP009246">
    <property type="protein sequence ID" value="APT87256.1"/>
    <property type="molecule type" value="Genomic_DNA"/>
</dbReference>
<evidence type="ECO:0000313" key="3">
    <source>
        <dbReference type="EMBL" id="GEB98564.1"/>
    </source>
</evidence>
<reference evidence="3 5" key="2">
    <citation type="submission" date="2019-06" db="EMBL/GenBank/DDBJ databases">
        <title>Whole genome shotgun sequence of Corynebacterium flavescens NBRC 14136.</title>
        <authorList>
            <person name="Hosoyama A."/>
            <person name="Uohara A."/>
            <person name="Ohji S."/>
            <person name="Ichikawa N."/>
        </authorList>
    </citation>
    <scope>NUCLEOTIDE SEQUENCE [LARGE SCALE GENOMIC DNA]</scope>
    <source>
        <strain evidence="3 5">NBRC 14136</strain>
    </source>
</reference>
<dbReference type="Proteomes" id="UP000315353">
    <property type="component" value="Unassembled WGS sequence"/>
</dbReference>
<keyword evidence="4" id="KW-1185">Reference proteome</keyword>
<dbReference type="KEGG" id="cfc:CFLV_08630"/>
<dbReference type="EMBL" id="BJNB01000039">
    <property type="protein sequence ID" value="GEB98564.1"/>
    <property type="molecule type" value="Genomic_DNA"/>
</dbReference>
<dbReference type="AlphaFoldDB" id="A0A1L7CN33"/>
<proteinExistence type="predicted"/>
<dbReference type="RefSeq" id="WP_075730181.1">
    <property type="nucleotide sequence ID" value="NZ_BJNB01000039.1"/>
</dbReference>
<accession>A0A1L7CN33</accession>
<reference evidence="2 4" key="1">
    <citation type="submission" date="2014-08" db="EMBL/GenBank/DDBJ databases">
        <title>Complete genome sequence of Corynebacterium flavescens OJ8(T)(=DSM 20296(T)), isolated from cheese.</title>
        <authorList>
            <person name="Ruckert C."/>
            <person name="Albersmeier A."/>
            <person name="Winkler A."/>
            <person name="Kalinowski J."/>
        </authorList>
    </citation>
    <scope>NUCLEOTIDE SEQUENCE [LARGE SCALE GENOMIC DNA]</scope>
    <source>
        <strain evidence="2 4">OJ8</strain>
    </source>
</reference>
<name>A0A1L7CN33_CORFL</name>
<feature type="region of interest" description="Disordered" evidence="1">
    <location>
        <begin position="16"/>
        <end position="37"/>
    </location>
</feature>
<evidence type="ECO:0000313" key="4">
    <source>
        <dbReference type="Proteomes" id="UP000185479"/>
    </source>
</evidence>
<protein>
    <recommendedName>
        <fullName evidence="6">SPOR domain-containing protein</fullName>
    </recommendedName>
</protein>
<evidence type="ECO:0000256" key="1">
    <source>
        <dbReference type="SAM" id="MobiDB-lite"/>
    </source>
</evidence>
<gene>
    <name evidence="3" type="ORF">CFL01nite_20590</name>
    <name evidence="2" type="ORF">CFLV_08630</name>
</gene>
<dbReference type="STRING" id="28028.CFLV_08630"/>
<dbReference type="OrthoDB" id="3268477at2"/>
<sequence length="64" mass="7057">MADSEKKWYFDMSTGEVSQGKKDSWGSRMGPYDSAEEASHALEIAKARNKAADAQDAADEDWGK</sequence>